<accession>A0A4D9DQ56</accession>
<dbReference type="EMBL" id="QXTE01000391">
    <property type="protein sequence ID" value="TFJ98527.1"/>
    <property type="molecule type" value="Genomic_DNA"/>
</dbReference>
<dbReference type="Proteomes" id="UP000297703">
    <property type="component" value="Unassembled WGS sequence"/>
</dbReference>
<protein>
    <submittedName>
        <fullName evidence="1">Coagulation factor VIII</fullName>
    </submittedName>
</protein>
<evidence type="ECO:0000313" key="2">
    <source>
        <dbReference type="Proteomes" id="UP000297703"/>
    </source>
</evidence>
<gene>
    <name evidence="1" type="ORF">DR999_PMT19553</name>
</gene>
<name>A0A4D9DQ56_9SAUR</name>
<keyword evidence="2" id="KW-1185">Reference proteome</keyword>
<evidence type="ECO:0000313" key="1">
    <source>
        <dbReference type="EMBL" id="TFJ98527.1"/>
    </source>
</evidence>
<reference evidence="1 2" key="1">
    <citation type="submission" date="2019-04" db="EMBL/GenBank/DDBJ databases">
        <title>Draft genome of the big-headed turtle Platysternon megacephalum.</title>
        <authorList>
            <person name="Gong S."/>
        </authorList>
    </citation>
    <scope>NUCLEOTIDE SEQUENCE [LARGE SCALE GENOMIC DNA]</scope>
    <source>
        <strain evidence="1">DO16091913</strain>
        <tissue evidence="1">Muscle</tissue>
    </source>
</reference>
<proteinExistence type="predicted"/>
<dbReference type="AlphaFoldDB" id="A0A4D9DQ56"/>
<organism evidence="1 2">
    <name type="scientific">Platysternon megacephalum</name>
    <name type="common">big-headed turtle</name>
    <dbReference type="NCBI Taxonomy" id="55544"/>
    <lineage>
        <taxon>Eukaryota</taxon>
        <taxon>Metazoa</taxon>
        <taxon>Chordata</taxon>
        <taxon>Craniata</taxon>
        <taxon>Vertebrata</taxon>
        <taxon>Euteleostomi</taxon>
        <taxon>Archelosauria</taxon>
        <taxon>Testudinata</taxon>
        <taxon>Testudines</taxon>
        <taxon>Cryptodira</taxon>
        <taxon>Durocryptodira</taxon>
        <taxon>Testudinoidea</taxon>
        <taxon>Platysternidae</taxon>
        <taxon>Platysternon</taxon>
    </lineage>
</organism>
<sequence length="106" mass="11483">MYVYPLVLLLSKVLLKNQEGLCLRDPSSTGLASSALVLYSADPVRQTSLDTTSRTTPDLTRAWLPAASQPGGSSSRAMDTPWLTPQEADCSENMQNILLNSRKLSA</sequence>
<comment type="caution">
    <text evidence="1">The sequence shown here is derived from an EMBL/GenBank/DDBJ whole genome shotgun (WGS) entry which is preliminary data.</text>
</comment>
<reference evidence="1 2" key="2">
    <citation type="submission" date="2019-04" db="EMBL/GenBank/DDBJ databases">
        <title>The genome sequence of big-headed turtle.</title>
        <authorList>
            <person name="Gong S."/>
        </authorList>
    </citation>
    <scope>NUCLEOTIDE SEQUENCE [LARGE SCALE GENOMIC DNA]</scope>
    <source>
        <strain evidence="1">DO16091913</strain>
        <tissue evidence="1">Muscle</tissue>
    </source>
</reference>